<dbReference type="PANTHER" id="PTHR28642:SF1">
    <property type="entry name" value="MEIOSIS 1 ARREST PROTEIN"/>
    <property type="match status" value="1"/>
</dbReference>
<dbReference type="AlphaFoldDB" id="A0AAN9YY43"/>
<dbReference type="GO" id="GO:0007127">
    <property type="term" value="P:meiosis I"/>
    <property type="evidence" value="ECO:0007669"/>
    <property type="project" value="InterPro"/>
</dbReference>
<dbReference type="Proteomes" id="UP001378592">
    <property type="component" value="Unassembled WGS sequence"/>
</dbReference>
<sequence length="466" mass="53331">MNIPIRTRTAFHSQPAQHLLIDVGNPMTPEILRFIIEAVANVITLANSMYGGVRVPEFGMSFININYCNVLQFVHVRGNLPKINKSFKSLEDMVRSNEKSTFQHFIDNLKFAICKILEEYGSKHNVGSTSRDKPISQFVVITIVTLRDGSKIQEYLEDIVKSFSIEKLKKIHILQITESINNLTKIGVLVDHTQITLNSFKLEQFFKLWLLDCDTSQEHICIHFNNCNNSRKKIVIKCDVVDSVINPFLLPLGHFYQIQTDYFKGSGVIKFPEKHIPVYNLTITKRISGSGVCESLLFGLPQKLSPTKCWQLEGNDSTINQLNFYALCKQLLDKNEYLLAMSTYSQENISMPGHYILIPGKDTLLLRAVASSELVLPNRKIDLLQTNNELSQNIRDNIDITFNELPLIEDFTPDTVSSNLYLNLKSNFSKKMEWNEEVVMKNSNVDHPALDSQRTKLCLTRKRRLL</sequence>
<organism evidence="1 2">
    <name type="scientific">Gryllus longicercus</name>
    <dbReference type="NCBI Taxonomy" id="2509291"/>
    <lineage>
        <taxon>Eukaryota</taxon>
        <taxon>Metazoa</taxon>
        <taxon>Ecdysozoa</taxon>
        <taxon>Arthropoda</taxon>
        <taxon>Hexapoda</taxon>
        <taxon>Insecta</taxon>
        <taxon>Pterygota</taxon>
        <taxon>Neoptera</taxon>
        <taxon>Polyneoptera</taxon>
        <taxon>Orthoptera</taxon>
        <taxon>Ensifera</taxon>
        <taxon>Gryllidea</taxon>
        <taxon>Grylloidea</taxon>
        <taxon>Gryllidae</taxon>
        <taxon>Gryllinae</taxon>
        <taxon>Gryllus</taxon>
    </lineage>
</organism>
<dbReference type="InterPro" id="IPR033587">
    <property type="entry name" value="M1AP"/>
</dbReference>
<gene>
    <name evidence="1" type="ORF">R5R35_009250</name>
</gene>
<evidence type="ECO:0000313" key="2">
    <source>
        <dbReference type="Proteomes" id="UP001378592"/>
    </source>
</evidence>
<accession>A0AAN9YY43</accession>
<dbReference type="PANTHER" id="PTHR28642">
    <property type="entry name" value="MEIOSIS 1 ARREST PROTEIN"/>
    <property type="match status" value="1"/>
</dbReference>
<dbReference type="EMBL" id="JAZDUA010000551">
    <property type="protein sequence ID" value="KAK7791215.1"/>
    <property type="molecule type" value="Genomic_DNA"/>
</dbReference>
<comment type="caution">
    <text evidence="1">The sequence shown here is derived from an EMBL/GenBank/DDBJ whole genome shotgun (WGS) entry which is preliminary data.</text>
</comment>
<dbReference type="GO" id="GO:0051308">
    <property type="term" value="P:male meiosis chromosome separation"/>
    <property type="evidence" value="ECO:0007669"/>
    <property type="project" value="TreeGrafter"/>
</dbReference>
<protein>
    <submittedName>
        <fullName evidence="1">Uncharacterized protein</fullName>
    </submittedName>
</protein>
<name>A0AAN9YY43_9ORTH</name>
<proteinExistence type="predicted"/>
<dbReference type="GO" id="GO:0007283">
    <property type="term" value="P:spermatogenesis"/>
    <property type="evidence" value="ECO:0007669"/>
    <property type="project" value="InterPro"/>
</dbReference>
<keyword evidence="2" id="KW-1185">Reference proteome</keyword>
<reference evidence="1 2" key="1">
    <citation type="submission" date="2024-03" db="EMBL/GenBank/DDBJ databases">
        <title>The genome assembly and annotation of the cricket Gryllus longicercus Weissman &amp; Gray.</title>
        <authorList>
            <person name="Szrajer S."/>
            <person name="Gray D."/>
            <person name="Ylla G."/>
        </authorList>
    </citation>
    <scope>NUCLEOTIDE SEQUENCE [LARGE SCALE GENOMIC DNA]</scope>
    <source>
        <strain evidence="1">DAG 2021-001</strain>
        <tissue evidence="1">Whole body minus gut</tissue>
    </source>
</reference>
<evidence type="ECO:0000313" key="1">
    <source>
        <dbReference type="EMBL" id="KAK7791215.1"/>
    </source>
</evidence>